<evidence type="ECO:0000313" key="2">
    <source>
        <dbReference type="EMBL" id="KAI0297795.1"/>
    </source>
</evidence>
<reference evidence="2" key="1">
    <citation type="journal article" date="2022" name="New Phytol.">
        <title>Evolutionary transition to the ectomycorrhizal habit in the genomes of a hyperdiverse lineage of mushroom-forming fungi.</title>
        <authorList>
            <person name="Looney B."/>
            <person name="Miyauchi S."/>
            <person name="Morin E."/>
            <person name="Drula E."/>
            <person name="Courty P.E."/>
            <person name="Kohler A."/>
            <person name="Kuo A."/>
            <person name="LaButti K."/>
            <person name="Pangilinan J."/>
            <person name="Lipzen A."/>
            <person name="Riley R."/>
            <person name="Andreopoulos W."/>
            <person name="He G."/>
            <person name="Johnson J."/>
            <person name="Nolan M."/>
            <person name="Tritt A."/>
            <person name="Barry K.W."/>
            <person name="Grigoriev I.V."/>
            <person name="Nagy L.G."/>
            <person name="Hibbett D."/>
            <person name="Henrissat B."/>
            <person name="Matheny P.B."/>
            <person name="Labbe J."/>
            <person name="Martin F.M."/>
        </authorList>
    </citation>
    <scope>NUCLEOTIDE SEQUENCE</scope>
    <source>
        <strain evidence="2">BPL690</strain>
    </source>
</reference>
<evidence type="ECO:0000313" key="3">
    <source>
        <dbReference type="Proteomes" id="UP001203297"/>
    </source>
</evidence>
<name>A0AAD4M0I7_9AGAM</name>
<sequence>MTDHPVIQSSPLLFLCASFDSLSCLKAADVTVELPFLLGNTHEETNPKDSCPNNINPVLVVGVLAWHQTFARGAHMNERMGKGGYTLSGSVPPDEKGPILFSLG</sequence>
<comment type="caution">
    <text evidence="2">The sequence shown here is derived from an EMBL/GenBank/DDBJ whole genome shotgun (WGS) entry which is preliminary data.</text>
</comment>
<dbReference type="EMBL" id="WTXG01000034">
    <property type="protein sequence ID" value="KAI0297795.1"/>
    <property type="molecule type" value="Genomic_DNA"/>
</dbReference>
<accession>A0AAD4M0I7</accession>
<dbReference type="AlphaFoldDB" id="A0AAD4M0I7"/>
<feature type="region of interest" description="Disordered" evidence="1">
    <location>
        <begin position="84"/>
        <end position="104"/>
    </location>
</feature>
<dbReference type="Proteomes" id="UP001203297">
    <property type="component" value="Unassembled WGS sequence"/>
</dbReference>
<evidence type="ECO:0000256" key="1">
    <source>
        <dbReference type="SAM" id="MobiDB-lite"/>
    </source>
</evidence>
<keyword evidence="3" id="KW-1185">Reference proteome</keyword>
<organism evidence="2 3">
    <name type="scientific">Multifurca ochricompacta</name>
    <dbReference type="NCBI Taxonomy" id="376703"/>
    <lineage>
        <taxon>Eukaryota</taxon>
        <taxon>Fungi</taxon>
        <taxon>Dikarya</taxon>
        <taxon>Basidiomycota</taxon>
        <taxon>Agaricomycotina</taxon>
        <taxon>Agaricomycetes</taxon>
        <taxon>Russulales</taxon>
        <taxon>Russulaceae</taxon>
        <taxon>Multifurca</taxon>
    </lineage>
</organism>
<proteinExistence type="predicted"/>
<protein>
    <submittedName>
        <fullName evidence="2">Uncharacterized protein</fullName>
    </submittedName>
</protein>
<gene>
    <name evidence="2" type="ORF">B0F90DRAFT_1737653</name>
</gene>